<protein>
    <submittedName>
        <fullName evidence="1">Uncharacterized protein</fullName>
    </submittedName>
</protein>
<gene>
    <name evidence="1" type="ORF">WJU16_24670</name>
</gene>
<name>A0ABZ2YMZ6_9BACT</name>
<keyword evidence="2" id="KW-1185">Reference proteome</keyword>
<proteinExistence type="predicted"/>
<evidence type="ECO:0000313" key="1">
    <source>
        <dbReference type="EMBL" id="WZN41161.1"/>
    </source>
</evidence>
<dbReference type="RefSeq" id="WP_341836020.1">
    <property type="nucleotide sequence ID" value="NZ_CP149822.1"/>
</dbReference>
<sequence length="122" mass="13020">MKSAMIFAASAILLAASCNNSKPAQEDQAAQDSAAQNVVAPEAPANKDTTVTGVVLEVQPGKDGYTALLKTDQDGRFFVTISHANLTDHASYKSAKTGDTLTVKGDYWIMESSNRITVRELK</sequence>
<organism evidence="1 2">
    <name type="scientific">Chitinophaga pollutisoli</name>
    <dbReference type="NCBI Taxonomy" id="3133966"/>
    <lineage>
        <taxon>Bacteria</taxon>
        <taxon>Pseudomonadati</taxon>
        <taxon>Bacteroidota</taxon>
        <taxon>Chitinophagia</taxon>
        <taxon>Chitinophagales</taxon>
        <taxon>Chitinophagaceae</taxon>
        <taxon>Chitinophaga</taxon>
    </lineage>
</organism>
<reference evidence="2" key="1">
    <citation type="submission" date="2024-03" db="EMBL/GenBank/DDBJ databases">
        <title>Chitinophaga horti sp. nov., isolated from garden soil.</title>
        <authorList>
            <person name="Lee D.S."/>
            <person name="Han D.M."/>
            <person name="Baek J.H."/>
            <person name="Choi D.G."/>
            <person name="Jeon J.H."/>
            <person name="Jeon C.O."/>
        </authorList>
    </citation>
    <scope>NUCLEOTIDE SEQUENCE [LARGE SCALE GENOMIC DNA]</scope>
    <source>
        <strain evidence="2">GPA1</strain>
    </source>
</reference>
<evidence type="ECO:0000313" key="2">
    <source>
        <dbReference type="Proteomes" id="UP001485459"/>
    </source>
</evidence>
<accession>A0ABZ2YMZ6</accession>
<dbReference type="EMBL" id="CP149822">
    <property type="protein sequence ID" value="WZN41161.1"/>
    <property type="molecule type" value="Genomic_DNA"/>
</dbReference>
<dbReference type="PROSITE" id="PS51257">
    <property type="entry name" value="PROKAR_LIPOPROTEIN"/>
    <property type="match status" value="1"/>
</dbReference>
<dbReference type="Proteomes" id="UP001485459">
    <property type="component" value="Chromosome"/>
</dbReference>